<evidence type="ECO:0000256" key="3">
    <source>
        <dbReference type="ARBA" id="ARBA00022764"/>
    </source>
</evidence>
<dbReference type="HAMAP" id="MF_01914">
    <property type="entry name" value="LPS_assembly_LptA"/>
    <property type="match status" value="1"/>
</dbReference>
<evidence type="ECO:0000313" key="7">
    <source>
        <dbReference type="EMBL" id="BAO30805.1"/>
    </source>
</evidence>
<feature type="chain" id="PRO_5009023668" description="Lipopolysaccharide export system protein LptA" evidence="4">
    <location>
        <begin position="23"/>
        <end position="214"/>
    </location>
</feature>
<dbReference type="GO" id="GO:0030288">
    <property type="term" value="C:outer membrane-bounded periplasmic space"/>
    <property type="evidence" value="ECO:0007669"/>
    <property type="project" value="TreeGrafter"/>
</dbReference>
<evidence type="ECO:0000313" key="8">
    <source>
        <dbReference type="Proteomes" id="UP000031637"/>
    </source>
</evidence>
<feature type="region of interest" description="Disordered" evidence="5">
    <location>
        <begin position="154"/>
        <end position="214"/>
    </location>
</feature>
<dbReference type="EMBL" id="AP012547">
    <property type="protein sequence ID" value="BAO30805.1"/>
    <property type="molecule type" value="Genomic_DNA"/>
</dbReference>
<feature type="compositionally biased region" description="Polar residues" evidence="5">
    <location>
        <begin position="204"/>
        <end position="214"/>
    </location>
</feature>
<comment type="subunit">
    <text evidence="4">Component of the lipopolysaccharide transport and assembly complex.</text>
</comment>
<reference evidence="7 8" key="1">
    <citation type="journal article" date="2014" name="Syst. Appl. Microbiol.">
        <title>Complete genomes of freshwater sulfur oxidizers Sulfuricella denitrificans skB26 and Sulfuritalea hydrogenivorans sk43H: genetic insights into the sulfur oxidation pathway of betaproteobacteria.</title>
        <authorList>
            <person name="Watanabe T."/>
            <person name="Kojima H."/>
            <person name="Fukui M."/>
        </authorList>
    </citation>
    <scope>NUCLEOTIDE SEQUENCE [LARGE SCALE GENOMIC DNA]</scope>
    <source>
        <strain evidence="7">DSM22779</strain>
    </source>
</reference>
<dbReference type="GO" id="GO:0017089">
    <property type="term" value="F:glycolipid transfer activity"/>
    <property type="evidence" value="ECO:0007669"/>
    <property type="project" value="TreeGrafter"/>
</dbReference>
<dbReference type="KEGG" id="shd:SUTH_03027"/>
<keyword evidence="8" id="KW-1185">Reference proteome</keyword>
<dbReference type="PANTHER" id="PTHR36504:SF1">
    <property type="entry name" value="LIPOPOLYSACCHARIDE EXPORT SYSTEM PROTEIN LPTA"/>
    <property type="match status" value="1"/>
</dbReference>
<dbReference type="Gene3D" id="2.60.450.10">
    <property type="entry name" value="Lipopolysaccharide (LPS) transport protein A like domain"/>
    <property type="match status" value="1"/>
</dbReference>
<dbReference type="GO" id="GO:0009279">
    <property type="term" value="C:cell outer membrane"/>
    <property type="evidence" value="ECO:0007669"/>
    <property type="project" value="TreeGrafter"/>
</dbReference>
<comment type="function">
    <text evidence="4">Involved in the assembly of lipopolysaccharide (LPS). Required for the translocation of LPS from the inner membrane to the outer membrane.</text>
</comment>
<keyword evidence="2 4" id="KW-0732">Signal</keyword>
<dbReference type="AlphaFoldDB" id="W0SJM0"/>
<dbReference type="InterPro" id="IPR052037">
    <property type="entry name" value="LPS_export_LptA"/>
</dbReference>
<keyword evidence="3 4" id="KW-0574">Periplasm</keyword>
<feature type="compositionally biased region" description="Low complexity" evidence="5">
    <location>
        <begin position="183"/>
        <end position="198"/>
    </location>
</feature>
<dbReference type="InterPro" id="IPR005653">
    <property type="entry name" value="OstA-like_N"/>
</dbReference>
<dbReference type="Proteomes" id="UP000031637">
    <property type="component" value="Chromosome"/>
</dbReference>
<organism evidence="7 8">
    <name type="scientific">Sulfuritalea hydrogenivorans sk43H</name>
    <dbReference type="NCBI Taxonomy" id="1223802"/>
    <lineage>
        <taxon>Bacteria</taxon>
        <taxon>Pseudomonadati</taxon>
        <taxon>Pseudomonadota</taxon>
        <taxon>Betaproteobacteria</taxon>
        <taxon>Nitrosomonadales</taxon>
        <taxon>Sterolibacteriaceae</taxon>
        <taxon>Sulfuritalea</taxon>
    </lineage>
</organism>
<feature type="domain" description="Organic solvent tolerance-like N-terminal" evidence="6">
    <location>
        <begin position="35"/>
        <end position="148"/>
    </location>
</feature>
<dbReference type="Pfam" id="PF03968">
    <property type="entry name" value="LptD_N"/>
    <property type="match status" value="1"/>
</dbReference>
<comment type="similarity">
    <text evidence="4">Belongs to the LptA family.</text>
</comment>
<dbReference type="HOGENOM" id="CLU_095993_1_0_4"/>
<evidence type="ECO:0000259" key="6">
    <source>
        <dbReference type="Pfam" id="PF03968"/>
    </source>
</evidence>
<dbReference type="GO" id="GO:0015920">
    <property type="term" value="P:lipopolysaccharide transport"/>
    <property type="evidence" value="ECO:0007669"/>
    <property type="project" value="UniProtKB-UniRule"/>
</dbReference>
<feature type="signal peptide" evidence="4">
    <location>
        <begin position="1"/>
        <end position="22"/>
    </location>
</feature>
<keyword evidence="1 4" id="KW-0813">Transport</keyword>
<protein>
    <recommendedName>
        <fullName evidence="4">Lipopolysaccharide export system protein LptA</fullName>
    </recommendedName>
</protein>
<evidence type="ECO:0000256" key="1">
    <source>
        <dbReference type="ARBA" id="ARBA00022448"/>
    </source>
</evidence>
<evidence type="ECO:0000256" key="2">
    <source>
        <dbReference type="ARBA" id="ARBA00022729"/>
    </source>
</evidence>
<dbReference type="GO" id="GO:0001530">
    <property type="term" value="F:lipopolysaccharide binding"/>
    <property type="evidence" value="ECO:0007669"/>
    <property type="project" value="InterPro"/>
</dbReference>
<gene>
    <name evidence="4" type="primary">lptA</name>
    <name evidence="7" type="ORF">SUTH_03027</name>
</gene>
<dbReference type="OrthoDB" id="5294855at2"/>
<sequence length="214" mass="22979" precursor="true">MNQILRLAAIAGIAGLLLAATAARAEKADRDKPVNIEADRVSVDDVSKVQTFEGNVQLVKGTLIIRAERIVVTQDDDGYQRGVATGTPGTLPRFKQKREGQDDYIEGEGERIVHDAKAEKTEFFNRAWVKSGLDEVRGQFISYDARTENYFVTSGPNGTRAQPGSGERVRATIQPKNKDAGTAAPAAPARPAAAPAPALKGAQNIANPRQETAQ</sequence>
<proteinExistence type="inferred from homology"/>
<evidence type="ECO:0000256" key="4">
    <source>
        <dbReference type="HAMAP-Rule" id="MF_01914"/>
    </source>
</evidence>
<accession>W0SJM0</accession>
<dbReference type="PANTHER" id="PTHR36504">
    <property type="entry name" value="LIPOPOLYSACCHARIDE EXPORT SYSTEM PROTEIN LPTA"/>
    <property type="match status" value="1"/>
</dbReference>
<dbReference type="STRING" id="1223802.SUTH_03027"/>
<evidence type="ECO:0000256" key="5">
    <source>
        <dbReference type="SAM" id="MobiDB-lite"/>
    </source>
</evidence>
<name>W0SJM0_9PROT</name>
<dbReference type="NCBIfam" id="TIGR03002">
    <property type="entry name" value="outer_YhbN_LptA"/>
    <property type="match status" value="1"/>
</dbReference>
<comment type="subcellular location">
    <subcellularLocation>
        <location evidence="4">Periplasm</location>
    </subcellularLocation>
</comment>
<dbReference type="RefSeq" id="WP_041100390.1">
    <property type="nucleotide sequence ID" value="NZ_AP012547.1"/>
</dbReference>
<dbReference type="InterPro" id="IPR014340">
    <property type="entry name" value="LptA"/>
</dbReference>
<dbReference type="GO" id="GO:0043165">
    <property type="term" value="P:Gram-negative-bacterium-type cell outer membrane assembly"/>
    <property type="evidence" value="ECO:0007669"/>
    <property type="project" value="UniProtKB-UniRule"/>
</dbReference>